<proteinExistence type="predicted"/>
<name>A0ABY8HZ49_9BURK</name>
<sequence length="167" mass="18224">MKFFAAFLIAACLLPTAHAVVSVPARLIGYYSNMRTEGADDPHFVSGYDIVLYQRVAETIGHVAVAIGTSEPVRATIKEMTYDTKKKLLTFTAEYSSGLATNPVKGAPDREAVQVLIFSGVVRPQSISGKVGIKDFYCGPCRPVFKRVTLKRIVEMGRTGELRAIPL</sequence>
<dbReference type="EMBL" id="CP121464">
    <property type="protein sequence ID" value="WFR77108.1"/>
    <property type="molecule type" value="Genomic_DNA"/>
</dbReference>
<evidence type="ECO:0000313" key="3">
    <source>
        <dbReference type="Proteomes" id="UP001219584"/>
    </source>
</evidence>
<dbReference type="RefSeq" id="WP_278315804.1">
    <property type="nucleotide sequence ID" value="NZ_CP121464.1"/>
</dbReference>
<dbReference type="Proteomes" id="UP001219584">
    <property type="component" value="Chromosome"/>
</dbReference>
<keyword evidence="3" id="KW-1185">Reference proteome</keyword>
<feature type="signal peptide" evidence="1">
    <location>
        <begin position="1"/>
        <end position="19"/>
    </location>
</feature>
<protein>
    <submittedName>
        <fullName evidence="2">Uncharacterized protein</fullName>
    </submittedName>
</protein>
<evidence type="ECO:0000256" key="1">
    <source>
        <dbReference type="SAM" id="SignalP"/>
    </source>
</evidence>
<feature type="chain" id="PRO_5046330331" evidence="1">
    <location>
        <begin position="20"/>
        <end position="167"/>
    </location>
</feature>
<keyword evidence="1" id="KW-0732">Signal</keyword>
<evidence type="ECO:0000313" key="2">
    <source>
        <dbReference type="EMBL" id="WFR77108.1"/>
    </source>
</evidence>
<organism evidence="2 3">
    <name type="scientific">Janthinobacterium rivuli</name>
    <dbReference type="NCBI Taxonomy" id="2751478"/>
    <lineage>
        <taxon>Bacteria</taxon>
        <taxon>Pseudomonadati</taxon>
        <taxon>Pseudomonadota</taxon>
        <taxon>Betaproteobacteria</taxon>
        <taxon>Burkholderiales</taxon>
        <taxon>Oxalobacteraceae</taxon>
        <taxon>Janthinobacterium</taxon>
    </lineage>
</organism>
<accession>A0ABY8HZ49</accession>
<gene>
    <name evidence="2" type="ORF">P9875_15395</name>
</gene>
<reference evidence="2 3" key="1">
    <citation type="submission" date="2023-04" db="EMBL/GenBank/DDBJ databases">
        <title>Nanopore sequencing of Janthinobacterium from water.</title>
        <authorList>
            <person name="Ciuchcinski K."/>
            <person name="Rokowska A."/>
            <person name="Dziewit L."/>
        </authorList>
    </citation>
    <scope>NUCLEOTIDE SEQUENCE [LARGE SCALE GENOMIC DNA]</scope>
    <source>
        <strain evidence="2 3">DEMB2</strain>
    </source>
</reference>